<protein>
    <submittedName>
        <fullName evidence="2">Uncharacterized protein</fullName>
    </submittedName>
</protein>
<evidence type="ECO:0000313" key="3">
    <source>
        <dbReference type="Proteomes" id="UP000680866"/>
    </source>
</evidence>
<dbReference type="AlphaFoldDB" id="A0A810NCS6"/>
<organism evidence="2 3">
    <name type="scientific">Polymorphospora rubra</name>
    <dbReference type="NCBI Taxonomy" id="338584"/>
    <lineage>
        <taxon>Bacteria</taxon>
        <taxon>Bacillati</taxon>
        <taxon>Actinomycetota</taxon>
        <taxon>Actinomycetes</taxon>
        <taxon>Micromonosporales</taxon>
        <taxon>Micromonosporaceae</taxon>
        <taxon>Polymorphospora</taxon>
    </lineage>
</organism>
<dbReference type="Proteomes" id="UP000680866">
    <property type="component" value="Chromosome"/>
</dbReference>
<evidence type="ECO:0000256" key="1">
    <source>
        <dbReference type="SAM" id="MobiDB-lite"/>
    </source>
</evidence>
<dbReference type="KEGG" id="pry:Prubr_66990"/>
<feature type="region of interest" description="Disordered" evidence="1">
    <location>
        <begin position="1"/>
        <end position="26"/>
    </location>
</feature>
<name>A0A810NCS6_9ACTN</name>
<feature type="compositionally biased region" description="Low complexity" evidence="1">
    <location>
        <begin position="14"/>
        <end position="26"/>
    </location>
</feature>
<proteinExistence type="predicted"/>
<dbReference type="EMBL" id="AP023359">
    <property type="protein sequence ID" value="BCJ69678.1"/>
    <property type="molecule type" value="Genomic_DNA"/>
</dbReference>
<sequence>MWTVHGLGRRTRRGAATTGTARSAAAVPRRLHEIRLHHPAPDTGLARAYGGGIRITADNDHGTCTAVAPDGVVLAEILDPTFSDFAA</sequence>
<accession>A0A810NCS6</accession>
<evidence type="ECO:0000313" key="2">
    <source>
        <dbReference type="EMBL" id="BCJ69678.1"/>
    </source>
</evidence>
<keyword evidence="3" id="KW-1185">Reference proteome</keyword>
<gene>
    <name evidence="2" type="ORF">Prubr_66990</name>
</gene>
<reference evidence="2" key="1">
    <citation type="submission" date="2020-08" db="EMBL/GenBank/DDBJ databases">
        <title>Whole genome shotgun sequence of Polymorphospora rubra NBRC 101157.</title>
        <authorList>
            <person name="Komaki H."/>
            <person name="Tamura T."/>
        </authorList>
    </citation>
    <scope>NUCLEOTIDE SEQUENCE</scope>
    <source>
        <strain evidence="2">NBRC 101157</strain>
    </source>
</reference>